<reference evidence="3" key="1">
    <citation type="submission" date="2025-08" db="UniProtKB">
        <authorList>
            <consortium name="RefSeq"/>
        </authorList>
    </citation>
    <scope>IDENTIFICATION</scope>
    <source>
        <tissue evidence="3">Silk gland</tissue>
    </source>
</reference>
<protein>
    <submittedName>
        <fullName evidence="3">Outer dense fiber protein 3-like protein 2</fullName>
    </submittedName>
</protein>
<feature type="region of interest" description="Disordered" evidence="1">
    <location>
        <begin position="1"/>
        <end position="29"/>
    </location>
</feature>
<dbReference type="InterPro" id="IPR010736">
    <property type="entry name" value="SHIPPO-rpt"/>
</dbReference>
<dbReference type="RefSeq" id="XP_028026417.1">
    <property type="nucleotide sequence ID" value="XM_028170616.1"/>
</dbReference>
<dbReference type="KEGG" id="bman:114240163"/>
<dbReference type="Pfam" id="PF07004">
    <property type="entry name" value="SHIPPO-rpt"/>
    <property type="match status" value="5"/>
</dbReference>
<evidence type="ECO:0000256" key="1">
    <source>
        <dbReference type="SAM" id="MobiDB-lite"/>
    </source>
</evidence>
<dbReference type="GeneID" id="114240163"/>
<dbReference type="GO" id="GO:0005856">
    <property type="term" value="C:cytoskeleton"/>
    <property type="evidence" value="ECO:0007669"/>
    <property type="project" value="TreeGrafter"/>
</dbReference>
<name>A0A6J2JBB2_BOMMA</name>
<dbReference type="OrthoDB" id="429991at2759"/>
<feature type="region of interest" description="Disordered" evidence="1">
    <location>
        <begin position="79"/>
        <end position="98"/>
    </location>
</feature>
<dbReference type="PANTHER" id="PTHR21580:SF28">
    <property type="entry name" value="BOREALIN N-TERMINAL DOMAIN-CONTAINING PROTEIN-RELATED"/>
    <property type="match status" value="1"/>
</dbReference>
<dbReference type="Proteomes" id="UP000504629">
    <property type="component" value="Unplaced"/>
</dbReference>
<gene>
    <name evidence="3" type="primary">LOC114240163</name>
</gene>
<keyword evidence="2" id="KW-1185">Reference proteome</keyword>
<dbReference type="AlphaFoldDB" id="A0A6J2JBB2"/>
<evidence type="ECO:0000313" key="2">
    <source>
        <dbReference type="Proteomes" id="UP000504629"/>
    </source>
</evidence>
<sequence length="229" mass="24471">MAKKPLGPGPGAYLLPTTVGHQQHDPSRYRSPMYSFGAAAGRRIRALGPGPAYRIDRVTRDGLVSAPAWSFGARFPSRAATRAPGPGSHAPERCPPMKDPRAPAYSMGARLGFAPRRAGPAPNAYALKLGSGSPAYTMGARVGFQAKAKSPGPAVYFQRDANVYRTKPPMYSLGARLGAALRGARTPGPAAYPPNLYNTKKNPYAYSFGTKHADWAPPMIIREDTMDCL</sequence>
<evidence type="ECO:0000313" key="3">
    <source>
        <dbReference type="RefSeq" id="XP_028026417.1"/>
    </source>
</evidence>
<accession>A0A6J2JBB2</accession>
<organism evidence="2 3">
    <name type="scientific">Bombyx mandarina</name>
    <name type="common">Wild silk moth</name>
    <name type="synonym">Wild silkworm</name>
    <dbReference type="NCBI Taxonomy" id="7092"/>
    <lineage>
        <taxon>Eukaryota</taxon>
        <taxon>Metazoa</taxon>
        <taxon>Ecdysozoa</taxon>
        <taxon>Arthropoda</taxon>
        <taxon>Hexapoda</taxon>
        <taxon>Insecta</taxon>
        <taxon>Pterygota</taxon>
        <taxon>Neoptera</taxon>
        <taxon>Endopterygota</taxon>
        <taxon>Lepidoptera</taxon>
        <taxon>Glossata</taxon>
        <taxon>Ditrysia</taxon>
        <taxon>Bombycoidea</taxon>
        <taxon>Bombycidae</taxon>
        <taxon>Bombycinae</taxon>
        <taxon>Bombyx</taxon>
    </lineage>
</organism>
<proteinExistence type="predicted"/>
<dbReference type="PANTHER" id="PTHR21580">
    <property type="entry name" value="SHIPPO-1-RELATED"/>
    <property type="match status" value="1"/>
</dbReference>
<dbReference type="InterPro" id="IPR051291">
    <property type="entry name" value="CIMAP"/>
</dbReference>